<protein>
    <submittedName>
        <fullName evidence="1">Uncharacterized protein</fullName>
    </submittedName>
</protein>
<accession>A0A6A4GSE8</accession>
<name>A0A6A4GSE8_9AGAR</name>
<dbReference type="Proteomes" id="UP000799118">
    <property type="component" value="Unassembled WGS sequence"/>
</dbReference>
<organism evidence="1 2">
    <name type="scientific">Gymnopus androsaceus JB14</name>
    <dbReference type="NCBI Taxonomy" id="1447944"/>
    <lineage>
        <taxon>Eukaryota</taxon>
        <taxon>Fungi</taxon>
        <taxon>Dikarya</taxon>
        <taxon>Basidiomycota</taxon>
        <taxon>Agaricomycotina</taxon>
        <taxon>Agaricomycetes</taxon>
        <taxon>Agaricomycetidae</taxon>
        <taxon>Agaricales</taxon>
        <taxon>Marasmiineae</taxon>
        <taxon>Omphalotaceae</taxon>
        <taxon>Gymnopus</taxon>
    </lineage>
</organism>
<reference evidence="1" key="1">
    <citation type="journal article" date="2019" name="Environ. Microbiol.">
        <title>Fungal ecological strategies reflected in gene transcription - a case study of two litter decomposers.</title>
        <authorList>
            <person name="Barbi F."/>
            <person name="Kohler A."/>
            <person name="Barry K."/>
            <person name="Baskaran P."/>
            <person name="Daum C."/>
            <person name="Fauchery L."/>
            <person name="Ihrmark K."/>
            <person name="Kuo A."/>
            <person name="LaButti K."/>
            <person name="Lipzen A."/>
            <person name="Morin E."/>
            <person name="Grigoriev I.V."/>
            <person name="Henrissat B."/>
            <person name="Lindahl B."/>
            <person name="Martin F."/>
        </authorList>
    </citation>
    <scope>NUCLEOTIDE SEQUENCE</scope>
    <source>
        <strain evidence="1">JB14</strain>
    </source>
</reference>
<evidence type="ECO:0000313" key="1">
    <source>
        <dbReference type="EMBL" id="KAE9388145.1"/>
    </source>
</evidence>
<gene>
    <name evidence="1" type="ORF">BT96DRAFT_1004469</name>
</gene>
<evidence type="ECO:0000313" key="2">
    <source>
        <dbReference type="Proteomes" id="UP000799118"/>
    </source>
</evidence>
<proteinExistence type="predicted"/>
<keyword evidence="2" id="KW-1185">Reference proteome</keyword>
<sequence length="129" mass="14383">MSSTTAHPAVPTEIHMFKYPHALVDDHIFTIHGGNEISFPFLPSPEDALSASSASMGNMHRLNWISSSYPYLLLIPEAPFAGCLFDCLRPVHHYTAPTHQLPDLLWCLEPGLMVEWAALESNMRQVLLA</sequence>
<dbReference type="AlphaFoldDB" id="A0A6A4GSE8"/>
<dbReference type="EMBL" id="ML769759">
    <property type="protein sequence ID" value="KAE9388145.1"/>
    <property type="molecule type" value="Genomic_DNA"/>
</dbReference>